<dbReference type="EMBL" id="CM047585">
    <property type="protein sequence ID" value="KAI9910046.1"/>
    <property type="molecule type" value="Genomic_DNA"/>
</dbReference>
<reference evidence="1 2" key="1">
    <citation type="journal article" date="2022" name="bioRxiv">
        <title>The genome of the oomycete Peronosclerospora sorghi, a cosmopolitan pathogen of maize and sorghum, is inflated with dispersed pseudogenes.</title>
        <authorList>
            <person name="Fletcher K."/>
            <person name="Martin F."/>
            <person name="Isakeit T."/>
            <person name="Cavanaugh K."/>
            <person name="Magill C."/>
            <person name="Michelmore R."/>
        </authorList>
    </citation>
    <scope>NUCLEOTIDE SEQUENCE [LARGE SCALE GENOMIC DNA]</scope>
    <source>
        <strain evidence="1">P6</strain>
    </source>
</reference>
<dbReference type="Proteomes" id="UP001163321">
    <property type="component" value="Chromosome 6"/>
</dbReference>
<comment type="caution">
    <text evidence="1">The sequence shown here is derived from an EMBL/GenBank/DDBJ whole genome shotgun (WGS) entry which is preliminary data.</text>
</comment>
<keyword evidence="2" id="KW-1185">Reference proteome</keyword>
<evidence type="ECO:0000313" key="1">
    <source>
        <dbReference type="EMBL" id="KAI9910046.1"/>
    </source>
</evidence>
<gene>
    <name evidence="1" type="ORF">PsorP6_010728</name>
</gene>
<proteinExistence type="predicted"/>
<sequence>MCHRMSVASLQTSFGWEGKQMELFAGFNVDELAMMEELLRLLVEDDDVLIQHQSPHTSARPDSQALFGGLPGAPPKADPMRVHHYGDYYSRDIDVPNDTAWDAQPAMVAPRPPFDSKASRARTRSNFASDDEPMHKRGRVDVAPTMRTSINCLPDYPYYC</sequence>
<organism evidence="1 2">
    <name type="scientific">Peronosclerospora sorghi</name>
    <dbReference type="NCBI Taxonomy" id="230839"/>
    <lineage>
        <taxon>Eukaryota</taxon>
        <taxon>Sar</taxon>
        <taxon>Stramenopiles</taxon>
        <taxon>Oomycota</taxon>
        <taxon>Peronosporomycetes</taxon>
        <taxon>Peronosporales</taxon>
        <taxon>Peronosporaceae</taxon>
        <taxon>Peronosclerospora</taxon>
    </lineage>
</organism>
<accession>A0ACC0VVB1</accession>
<name>A0ACC0VVB1_9STRA</name>
<evidence type="ECO:0000313" key="2">
    <source>
        <dbReference type="Proteomes" id="UP001163321"/>
    </source>
</evidence>
<protein>
    <submittedName>
        <fullName evidence="1">Uncharacterized protein</fullName>
    </submittedName>
</protein>